<evidence type="ECO:0000256" key="2">
    <source>
        <dbReference type="SAM" id="Phobius"/>
    </source>
</evidence>
<keyword evidence="2" id="KW-1133">Transmembrane helix</keyword>
<dbReference type="EnsemblPlants" id="OBART04G26810.1">
    <property type="protein sequence ID" value="OBART04G26810.1"/>
    <property type="gene ID" value="OBART04G26810"/>
</dbReference>
<feature type="region of interest" description="Disordered" evidence="1">
    <location>
        <begin position="1"/>
        <end position="57"/>
    </location>
</feature>
<keyword evidence="2" id="KW-0472">Membrane</keyword>
<sequence>MGRGEAHCERAGRPKVRHARRRRRGRRSRGDAGERGHGRLRQRDAGRRVAGAGGGRERVAAAVGRLELAVGPPAVRLDLPLAPRPVGQPEAQDEAHDDERRREAQEDLGRLPHVAAHCKAKLVVFFFFLLSGELVRPPLSHPQFTKSMRCNAAAALAAESTRGEENEAGERESNGERDPAPTPTRLAFLAVVLAVGFALVRGFT</sequence>
<evidence type="ECO:0000313" key="3">
    <source>
        <dbReference type="EnsemblPlants" id="OBART04G26810.1"/>
    </source>
</evidence>
<keyword evidence="2" id="KW-0812">Transmembrane</keyword>
<dbReference type="HOGENOM" id="CLU_1345067_0_0_1"/>
<feature type="compositionally biased region" description="Basic and acidic residues" evidence="1">
    <location>
        <begin position="28"/>
        <end position="47"/>
    </location>
</feature>
<feature type="compositionally biased region" description="Basic and acidic residues" evidence="1">
    <location>
        <begin position="93"/>
        <end position="104"/>
    </location>
</feature>
<dbReference type="Gramene" id="OBART04G26810.1">
    <property type="protein sequence ID" value="OBART04G26810.1"/>
    <property type="gene ID" value="OBART04G26810"/>
</dbReference>
<reference evidence="3" key="1">
    <citation type="journal article" date="2009" name="Rice">
        <title>De Novo Next Generation Sequencing of Plant Genomes.</title>
        <authorList>
            <person name="Rounsley S."/>
            <person name="Marri P.R."/>
            <person name="Yu Y."/>
            <person name="He R."/>
            <person name="Sisneros N."/>
            <person name="Goicoechea J.L."/>
            <person name="Lee S.J."/>
            <person name="Angelova A."/>
            <person name="Kudrna D."/>
            <person name="Luo M."/>
            <person name="Affourtit J."/>
            <person name="Desany B."/>
            <person name="Knight J."/>
            <person name="Niazi F."/>
            <person name="Egholm M."/>
            <person name="Wing R.A."/>
        </authorList>
    </citation>
    <scope>NUCLEOTIDE SEQUENCE [LARGE SCALE GENOMIC DNA]</scope>
    <source>
        <strain evidence="3">cv. IRGC 105608</strain>
    </source>
</reference>
<evidence type="ECO:0000313" key="4">
    <source>
        <dbReference type="Proteomes" id="UP000026960"/>
    </source>
</evidence>
<name>A0A0D3G0Q4_9ORYZ</name>
<protein>
    <submittedName>
        <fullName evidence="3">Uncharacterized protein</fullName>
    </submittedName>
</protein>
<dbReference type="PaxDb" id="65489-OBART04G26810.1"/>
<evidence type="ECO:0000256" key="1">
    <source>
        <dbReference type="SAM" id="MobiDB-lite"/>
    </source>
</evidence>
<accession>A0A0D3G0Q4</accession>
<reference evidence="3" key="2">
    <citation type="submission" date="2015-03" db="UniProtKB">
        <authorList>
            <consortium name="EnsemblPlants"/>
        </authorList>
    </citation>
    <scope>IDENTIFICATION</scope>
</reference>
<feature type="region of interest" description="Disordered" evidence="1">
    <location>
        <begin position="155"/>
        <end position="181"/>
    </location>
</feature>
<proteinExistence type="predicted"/>
<organism evidence="3">
    <name type="scientific">Oryza barthii</name>
    <dbReference type="NCBI Taxonomy" id="65489"/>
    <lineage>
        <taxon>Eukaryota</taxon>
        <taxon>Viridiplantae</taxon>
        <taxon>Streptophyta</taxon>
        <taxon>Embryophyta</taxon>
        <taxon>Tracheophyta</taxon>
        <taxon>Spermatophyta</taxon>
        <taxon>Magnoliopsida</taxon>
        <taxon>Liliopsida</taxon>
        <taxon>Poales</taxon>
        <taxon>Poaceae</taxon>
        <taxon>BOP clade</taxon>
        <taxon>Oryzoideae</taxon>
        <taxon>Oryzeae</taxon>
        <taxon>Oryzinae</taxon>
        <taxon>Oryza</taxon>
    </lineage>
</organism>
<dbReference type="AlphaFoldDB" id="A0A0D3G0Q4"/>
<keyword evidence="4" id="KW-1185">Reference proteome</keyword>
<dbReference type="Proteomes" id="UP000026960">
    <property type="component" value="Chromosome 4"/>
</dbReference>
<feature type="compositionally biased region" description="Basic and acidic residues" evidence="1">
    <location>
        <begin position="161"/>
        <end position="179"/>
    </location>
</feature>
<feature type="transmembrane region" description="Helical" evidence="2">
    <location>
        <begin position="186"/>
        <end position="203"/>
    </location>
</feature>
<feature type="region of interest" description="Disordered" evidence="1">
    <location>
        <begin position="79"/>
        <end position="104"/>
    </location>
</feature>
<feature type="compositionally biased region" description="Basic and acidic residues" evidence="1">
    <location>
        <begin position="1"/>
        <end position="12"/>
    </location>
</feature>
<feature type="compositionally biased region" description="Basic residues" evidence="1">
    <location>
        <begin position="13"/>
        <end position="27"/>
    </location>
</feature>